<dbReference type="Proteomes" id="UP000381693">
    <property type="component" value="Unassembled WGS sequence"/>
</dbReference>
<keyword evidence="5 15" id="KW-0808">Transferase</keyword>
<dbReference type="Gene3D" id="3.30.1490.100">
    <property type="entry name" value="DNA polymerase, Y-family, little finger domain"/>
    <property type="match status" value="1"/>
</dbReference>
<dbReference type="Gene3D" id="3.40.1170.60">
    <property type="match status" value="1"/>
</dbReference>
<keyword evidence="7 15" id="KW-0235">DNA replication</keyword>
<dbReference type="InterPro" id="IPR001126">
    <property type="entry name" value="UmuC"/>
</dbReference>
<keyword evidence="9 15" id="KW-0227">DNA damage</keyword>
<proteinExistence type="inferred from homology"/>
<dbReference type="SUPFAM" id="SSF56672">
    <property type="entry name" value="DNA/RNA polymerases"/>
    <property type="match status" value="1"/>
</dbReference>
<keyword evidence="6 15" id="KW-0548">Nucleotidyltransferase</keyword>
<dbReference type="SUPFAM" id="SSF100879">
    <property type="entry name" value="Lesion bypass DNA polymerase (Y-family), little finger domain"/>
    <property type="match status" value="1"/>
</dbReference>
<keyword evidence="11 15" id="KW-0239">DNA-directed DNA polymerase</keyword>
<keyword evidence="18" id="KW-1185">Reference proteome</keyword>
<dbReference type="InterPro" id="IPR022880">
    <property type="entry name" value="DNApol_IV"/>
</dbReference>
<evidence type="ECO:0000256" key="6">
    <source>
        <dbReference type="ARBA" id="ARBA00022695"/>
    </source>
</evidence>
<evidence type="ECO:0000256" key="10">
    <source>
        <dbReference type="ARBA" id="ARBA00022842"/>
    </source>
</evidence>
<evidence type="ECO:0000256" key="4">
    <source>
        <dbReference type="ARBA" id="ARBA00022490"/>
    </source>
</evidence>
<dbReference type="EMBL" id="CABFUZ020000102">
    <property type="protein sequence ID" value="VVM05962.1"/>
    <property type="molecule type" value="Genomic_DNA"/>
</dbReference>
<evidence type="ECO:0000256" key="14">
    <source>
        <dbReference type="ARBA" id="ARBA00049244"/>
    </source>
</evidence>
<evidence type="ECO:0000256" key="1">
    <source>
        <dbReference type="ARBA" id="ARBA00004496"/>
    </source>
</evidence>
<evidence type="ECO:0000313" key="18">
    <source>
        <dbReference type="Proteomes" id="UP000381693"/>
    </source>
</evidence>
<feature type="binding site" evidence="15">
    <location>
        <position position="104"/>
    </location>
    <ligand>
        <name>Mg(2+)</name>
        <dbReference type="ChEBI" id="CHEBI:18420"/>
    </ligand>
</feature>
<comment type="similarity">
    <text evidence="2 15">Belongs to the DNA polymerase type-Y family.</text>
</comment>
<keyword evidence="10 15" id="KW-0460">Magnesium</keyword>
<dbReference type="CDD" id="cd03586">
    <property type="entry name" value="PolY_Pol_IV_kappa"/>
    <property type="match status" value="1"/>
</dbReference>
<name>A0A5E6MDR2_9BACT</name>
<dbReference type="GO" id="GO:0000287">
    <property type="term" value="F:magnesium ion binding"/>
    <property type="evidence" value="ECO:0007669"/>
    <property type="project" value="UniProtKB-UniRule"/>
</dbReference>
<dbReference type="Pfam" id="PF11799">
    <property type="entry name" value="IMS_C"/>
    <property type="match status" value="1"/>
</dbReference>
<keyword evidence="8 15" id="KW-0479">Metal-binding</keyword>
<comment type="caution">
    <text evidence="17">The sequence shown here is derived from an EMBL/GenBank/DDBJ whole genome shotgun (WGS) entry which is preliminary data.</text>
</comment>
<dbReference type="RefSeq" id="WP_142524955.1">
    <property type="nucleotide sequence ID" value="NZ_CABFUZ020000102.1"/>
</dbReference>
<dbReference type="GO" id="GO:0003684">
    <property type="term" value="F:damaged DNA binding"/>
    <property type="evidence" value="ECO:0007669"/>
    <property type="project" value="InterPro"/>
</dbReference>
<sequence length="363" mass="40197">MAQVLFLDLDAFFAAVELLRRPSLRDRPVLIAVGHPGGRGVVSTATYPARKFGVRSGMPLRRALSLCPQAVVLPARHHLYSAYSEKVRRLLHARFGKVEALSIDEACAEVEEGADPERLAREVQDQVSRELGLSCTVAIASNKLVAKVACETVKPHGTIVIPPGKEEEFLAPLPVERLPGVGPKTHDRLLRLGVRTIGELAARSQEALLREFGKQGVYLWEAAHGIDSTPIRPEWEPKSISRETTFDRDVADLADLRKVLEEFSHAIADELRADRFLAKTIVVKLRYGNFDTLSRQVTLPVATADPKEIAEFATRLFRAVWRTERPLRLVGLGVHGLVRSWPRGVSDSEGLLGEERGAGRQRL</sequence>
<dbReference type="InterPro" id="IPR036775">
    <property type="entry name" value="DNA_pol_Y-fam_lit_finger_sf"/>
</dbReference>
<keyword evidence="4 15" id="KW-0963">Cytoplasm</keyword>
<evidence type="ECO:0000259" key="16">
    <source>
        <dbReference type="PROSITE" id="PS50173"/>
    </source>
</evidence>
<dbReference type="Gene3D" id="3.30.70.270">
    <property type="match status" value="1"/>
</dbReference>
<dbReference type="InterPro" id="IPR043128">
    <property type="entry name" value="Rev_trsase/Diguanyl_cyclase"/>
</dbReference>
<feature type="domain" description="UmuC" evidence="16">
    <location>
        <begin position="4"/>
        <end position="182"/>
    </location>
</feature>
<reference evidence="17" key="1">
    <citation type="submission" date="2019-09" db="EMBL/GenBank/DDBJ databases">
        <authorList>
            <person name="Cremers G."/>
        </authorList>
    </citation>
    <scope>NUCLEOTIDE SEQUENCE [LARGE SCALE GENOMIC DNA]</scope>
    <source>
        <strain evidence="17">3B</strain>
    </source>
</reference>
<evidence type="ECO:0000256" key="12">
    <source>
        <dbReference type="ARBA" id="ARBA00023125"/>
    </source>
</evidence>
<feature type="active site" evidence="15">
    <location>
        <position position="105"/>
    </location>
</feature>
<dbReference type="GO" id="GO:0009432">
    <property type="term" value="P:SOS response"/>
    <property type="evidence" value="ECO:0007669"/>
    <property type="project" value="TreeGrafter"/>
</dbReference>
<dbReference type="GO" id="GO:0006261">
    <property type="term" value="P:DNA-templated DNA replication"/>
    <property type="evidence" value="ECO:0007669"/>
    <property type="project" value="UniProtKB-UniRule"/>
</dbReference>
<comment type="catalytic activity">
    <reaction evidence="14 15">
        <text>DNA(n) + a 2'-deoxyribonucleoside 5'-triphosphate = DNA(n+1) + diphosphate</text>
        <dbReference type="Rhea" id="RHEA:22508"/>
        <dbReference type="Rhea" id="RHEA-COMP:17339"/>
        <dbReference type="Rhea" id="RHEA-COMP:17340"/>
        <dbReference type="ChEBI" id="CHEBI:33019"/>
        <dbReference type="ChEBI" id="CHEBI:61560"/>
        <dbReference type="ChEBI" id="CHEBI:173112"/>
        <dbReference type="EC" id="2.7.7.7"/>
    </reaction>
</comment>
<keyword evidence="3 15" id="KW-0515">Mutator protein</keyword>
<evidence type="ECO:0000313" key="17">
    <source>
        <dbReference type="EMBL" id="VVM05962.1"/>
    </source>
</evidence>
<dbReference type="PROSITE" id="PS50173">
    <property type="entry name" value="UMUC"/>
    <property type="match status" value="1"/>
</dbReference>
<dbReference type="HAMAP" id="MF_01113">
    <property type="entry name" value="DNApol_IV"/>
    <property type="match status" value="1"/>
</dbReference>
<evidence type="ECO:0000256" key="7">
    <source>
        <dbReference type="ARBA" id="ARBA00022705"/>
    </source>
</evidence>
<dbReference type="OrthoDB" id="9808813at2"/>
<comment type="subcellular location">
    <subcellularLocation>
        <location evidence="1 15">Cytoplasm</location>
    </subcellularLocation>
</comment>
<dbReference type="GO" id="GO:0005829">
    <property type="term" value="C:cytosol"/>
    <property type="evidence" value="ECO:0007669"/>
    <property type="project" value="TreeGrafter"/>
</dbReference>
<evidence type="ECO:0000256" key="3">
    <source>
        <dbReference type="ARBA" id="ARBA00022457"/>
    </source>
</evidence>
<dbReference type="FunFam" id="3.30.1490.100:FF:000004">
    <property type="entry name" value="DNA polymerase IV"/>
    <property type="match status" value="1"/>
</dbReference>
<dbReference type="PANTHER" id="PTHR11076:SF33">
    <property type="entry name" value="DNA POLYMERASE KAPPA"/>
    <property type="match status" value="1"/>
</dbReference>
<dbReference type="GO" id="GO:0006281">
    <property type="term" value="P:DNA repair"/>
    <property type="evidence" value="ECO:0007669"/>
    <property type="project" value="UniProtKB-UniRule"/>
</dbReference>
<dbReference type="GO" id="GO:0042276">
    <property type="term" value="P:error-prone translesion synthesis"/>
    <property type="evidence" value="ECO:0007669"/>
    <property type="project" value="TreeGrafter"/>
</dbReference>
<dbReference type="InterPro" id="IPR043502">
    <property type="entry name" value="DNA/RNA_pol_sf"/>
</dbReference>
<evidence type="ECO:0000256" key="15">
    <source>
        <dbReference type="HAMAP-Rule" id="MF_01113"/>
    </source>
</evidence>
<dbReference type="Pfam" id="PF21999">
    <property type="entry name" value="IMS_HHH_1"/>
    <property type="match status" value="1"/>
</dbReference>
<dbReference type="InterPro" id="IPR017961">
    <property type="entry name" value="DNA_pol_Y-fam_little_finger"/>
</dbReference>
<evidence type="ECO:0000256" key="8">
    <source>
        <dbReference type="ARBA" id="ARBA00022723"/>
    </source>
</evidence>
<organism evidence="17 18">
    <name type="scientific">Methylacidimicrobium cyclopophantes</name>
    <dbReference type="NCBI Taxonomy" id="1041766"/>
    <lineage>
        <taxon>Bacteria</taxon>
        <taxon>Pseudomonadati</taxon>
        <taxon>Verrucomicrobiota</taxon>
        <taxon>Methylacidimicrobium</taxon>
    </lineage>
</organism>
<dbReference type="EC" id="2.7.7.7" evidence="15"/>
<keyword evidence="12 15" id="KW-0238">DNA-binding</keyword>
<dbReference type="Pfam" id="PF00817">
    <property type="entry name" value="IMS"/>
    <property type="match status" value="1"/>
</dbReference>
<evidence type="ECO:0000256" key="9">
    <source>
        <dbReference type="ARBA" id="ARBA00022763"/>
    </source>
</evidence>
<dbReference type="Gene3D" id="1.10.150.20">
    <property type="entry name" value="5' to 3' exonuclease, C-terminal subdomain"/>
    <property type="match status" value="1"/>
</dbReference>
<evidence type="ECO:0000256" key="11">
    <source>
        <dbReference type="ARBA" id="ARBA00022932"/>
    </source>
</evidence>
<comment type="function">
    <text evidence="15">Poorly processive, error-prone DNA polymerase involved in untargeted mutagenesis. Copies undamaged DNA at stalled replication forks, which arise in vivo from mismatched or misaligned primer ends. These misaligned primers can be extended by PolIV. Exhibits no 3'-5' exonuclease (proofreading) activity. May be involved in translesional synthesis, in conjunction with the beta clamp from PolIII.</text>
</comment>
<feature type="binding site" evidence="15">
    <location>
        <position position="8"/>
    </location>
    <ligand>
        <name>Mg(2+)</name>
        <dbReference type="ChEBI" id="CHEBI:18420"/>
    </ligand>
</feature>
<comment type="subunit">
    <text evidence="15">Monomer.</text>
</comment>
<evidence type="ECO:0000256" key="13">
    <source>
        <dbReference type="ARBA" id="ARBA00023204"/>
    </source>
</evidence>
<protein>
    <recommendedName>
        <fullName evidence="15">DNA polymerase IV</fullName>
        <shortName evidence="15">Pol IV</shortName>
        <ecNumber evidence="15">2.7.7.7</ecNumber>
    </recommendedName>
</protein>
<comment type="cofactor">
    <cofactor evidence="15">
        <name>Mg(2+)</name>
        <dbReference type="ChEBI" id="CHEBI:18420"/>
    </cofactor>
    <text evidence="15">Binds 2 magnesium ions per subunit.</text>
</comment>
<dbReference type="NCBIfam" id="NF002677">
    <property type="entry name" value="PRK02406.1"/>
    <property type="match status" value="1"/>
</dbReference>
<dbReference type="InterPro" id="IPR053848">
    <property type="entry name" value="IMS_HHH_1"/>
</dbReference>
<evidence type="ECO:0000256" key="5">
    <source>
        <dbReference type="ARBA" id="ARBA00022679"/>
    </source>
</evidence>
<gene>
    <name evidence="15 17" type="primary">dinB</name>
    <name evidence="17" type="ORF">MAMC_00889</name>
</gene>
<keyword evidence="13 15" id="KW-0234">DNA repair</keyword>
<dbReference type="GO" id="GO:0003887">
    <property type="term" value="F:DNA-directed DNA polymerase activity"/>
    <property type="evidence" value="ECO:0007669"/>
    <property type="project" value="UniProtKB-UniRule"/>
</dbReference>
<dbReference type="PANTHER" id="PTHR11076">
    <property type="entry name" value="DNA REPAIR POLYMERASE UMUC / TRANSFERASE FAMILY MEMBER"/>
    <property type="match status" value="1"/>
</dbReference>
<accession>A0A5E6MDR2</accession>
<dbReference type="AlphaFoldDB" id="A0A5E6MDR2"/>
<dbReference type="InterPro" id="IPR050116">
    <property type="entry name" value="DNA_polymerase-Y"/>
</dbReference>
<evidence type="ECO:0000256" key="2">
    <source>
        <dbReference type="ARBA" id="ARBA00010945"/>
    </source>
</evidence>
<feature type="site" description="Substrate discrimination" evidence="15">
    <location>
        <position position="13"/>
    </location>
</feature>